<dbReference type="Gene3D" id="3.10.10.10">
    <property type="entry name" value="HIV Type 1 Reverse Transcriptase, subunit A, domain 1"/>
    <property type="match status" value="1"/>
</dbReference>
<evidence type="ECO:0000313" key="2">
    <source>
        <dbReference type="EMBL" id="MBW0484461.1"/>
    </source>
</evidence>
<dbReference type="PANTHER" id="PTHR24559:SF440">
    <property type="entry name" value="RIBONUCLEASE H"/>
    <property type="match status" value="1"/>
</dbReference>
<dbReference type="SUPFAM" id="SSF56672">
    <property type="entry name" value="DNA/RNA polymerases"/>
    <property type="match status" value="1"/>
</dbReference>
<dbReference type="Gene3D" id="3.30.70.270">
    <property type="match status" value="1"/>
</dbReference>
<dbReference type="OrthoDB" id="10068564at2759"/>
<gene>
    <name evidence="2" type="ORF">O181_024176</name>
</gene>
<dbReference type="InterPro" id="IPR043502">
    <property type="entry name" value="DNA/RNA_pol_sf"/>
</dbReference>
<comment type="caution">
    <text evidence="2">The sequence shown here is derived from an EMBL/GenBank/DDBJ whole genome shotgun (WGS) entry which is preliminary data.</text>
</comment>
<reference evidence="2" key="1">
    <citation type="submission" date="2021-03" db="EMBL/GenBank/DDBJ databases">
        <title>Draft genome sequence of rust myrtle Austropuccinia psidii MF-1, a brazilian biotype.</title>
        <authorList>
            <person name="Quecine M.C."/>
            <person name="Pachon D.M.R."/>
            <person name="Bonatelli M.L."/>
            <person name="Correr F.H."/>
            <person name="Franceschini L.M."/>
            <person name="Leite T.F."/>
            <person name="Margarido G.R.A."/>
            <person name="Almeida C.A."/>
            <person name="Ferrarezi J.A."/>
            <person name="Labate C.A."/>
        </authorList>
    </citation>
    <scope>NUCLEOTIDE SEQUENCE</scope>
    <source>
        <strain evidence="2">MF-1</strain>
    </source>
</reference>
<dbReference type="InterPro" id="IPR053134">
    <property type="entry name" value="RNA-dir_DNA_polymerase"/>
</dbReference>
<dbReference type="InterPro" id="IPR043128">
    <property type="entry name" value="Rev_trsase/Diguanyl_cyclase"/>
</dbReference>
<protein>
    <recommendedName>
        <fullName evidence="1">Reverse transcriptase domain-containing protein</fullName>
    </recommendedName>
</protein>
<sequence length="338" mass="37980">MMKVVPYHCHDSFYVFSKVKAEKLPPHCACDHHIKIEGSLPSVVVIYSLSNQDSETLRAYISDNLEKGFIFLSSSSKREPFLFVKKKDGGLPLCFDYHKLNAVTRNQKYPVAPINQILTLLSGFSIFFKIDLHGTYNLIPIMEGDEHLTAFSTKYGSYEYLVMPFGLTNAASSFQNLSNDISFDLLSVYFMVILEGIMVFSKSEEEHVTHVSTVLSRLRSKNLFSKVLKCLFHASSVECLGYVVSSEGLRMDQCKVHQILNFPPPKNPNALQSFLGFSNSTSSSSRIIPRQQVHSPSSSRKIGFSTSMRKLLASLTSSKLLSPLLQSFLTSIPLYQPF</sequence>
<dbReference type="EMBL" id="AVOT02007696">
    <property type="protein sequence ID" value="MBW0484461.1"/>
    <property type="molecule type" value="Genomic_DNA"/>
</dbReference>
<dbReference type="Proteomes" id="UP000765509">
    <property type="component" value="Unassembled WGS sequence"/>
</dbReference>
<keyword evidence="3" id="KW-1185">Reference proteome</keyword>
<dbReference type="PANTHER" id="PTHR24559">
    <property type="entry name" value="TRANSPOSON TY3-I GAG-POL POLYPROTEIN"/>
    <property type="match status" value="1"/>
</dbReference>
<dbReference type="AlphaFoldDB" id="A0A9Q3CKW5"/>
<accession>A0A9Q3CKW5</accession>
<organism evidence="2 3">
    <name type="scientific">Austropuccinia psidii MF-1</name>
    <dbReference type="NCBI Taxonomy" id="1389203"/>
    <lineage>
        <taxon>Eukaryota</taxon>
        <taxon>Fungi</taxon>
        <taxon>Dikarya</taxon>
        <taxon>Basidiomycota</taxon>
        <taxon>Pucciniomycotina</taxon>
        <taxon>Pucciniomycetes</taxon>
        <taxon>Pucciniales</taxon>
        <taxon>Sphaerophragmiaceae</taxon>
        <taxon>Austropuccinia</taxon>
    </lineage>
</organism>
<name>A0A9Q3CKW5_9BASI</name>
<evidence type="ECO:0000259" key="1">
    <source>
        <dbReference type="Pfam" id="PF00078"/>
    </source>
</evidence>
<feature type="domain" description="Reverse transcriptase" evidence="1">
    <location>
        <begin position="86"/>
        <end position="243"/>
    </location>
</feature>
<dbReference type="CDD" id="cd01647">
    <property type="entry name" value="RT_LTR"/>
    <property type="match status" value="1"/>
</dbReference>
<proteinExistence type="predicted"/>
<dbReference type="Pfam" id="PF00078">
    <property type="entry name" value="RVT_1"/>
    <property type="match status" value="1"/>
</dbReference>
<dbReference type="InterPro" id="IPR000477">
    <property type="entry name" value="RT_dom"/>
</dbReference>
<evidence type="ECO:0000313" key="3">
    <source>
        <dbReference type="Proteomes" id="UP000765509"/>
    </source>
</evidence>